<accession>A0A380A529</accession>
<dbReference type="InterPro" id="IPR050980">
    <property type="entry name" value="2C_sensor_his_kinase"/>
</dbReference>
<dbReference type="GO" id="GO:0005886">
    <property type="term" value="C:plasma membrane"/>
    <property type="evidence" value="ECO:0007669"/>
    <property type="project" value="TreeGrafter"/>
</dbReference>
<evidence type="ECO:0000259" key="8">
    <source>
        <dbReference type="PROSITE" id="PS50109"/>
    </source>
</evidence>
<dbReference type="PANTHER" id="PTHR44936:SF10">
    <property type="entry name" value="SENSOR PROTEIN RSTB"/>
    <property type="match status" value="1"/>
</dbReference>
<protein>
    <recommendedName>
        <fullName evidence="2">histidine kinase</fullName>
        <ecNumber evidence="2">2.7.13.3</ecNumber>
    </recommendedName>
</protein>
<dbReference type="PROSITE" id="PS50109">
    <property type="entry name" value="HIS_KIN"/>
    <property type="match status" value="1"/>
</dbReference>
<feature type="domain" description="Histidine kinase" evidence="8">
    <location>
        <begin position="216"/>
        <end position="421"/>
    </location>
</feature>
<organism evidence="9 10">
    <name type="scientific">Shewanella algae</name>
    <dbReference type="NCBI Taxonomy" id="38313"/>
    <lineage>
        <taxon>Bacteria</taxon>
        <taxon>Pseudomonadati</taxon>
        <taxon>Pseudomonadota</taxon>
        <taxon>Gammaproteobacteria</taxon>
        <taxon>Alteromonadales</taxon>
        <taxon>Shewanellaceae</taxon>
        <taxon>Shewanella</taxon>
    </lineage>
</organism>
<feature type="transmembrane region" description="Helical" evidence="7">
    <location>
        <begin position="106"/>
        <end position="126"/>
    </location>
</feature>
<dbReference type="PANTHER" id="PTHR44936">
    <property type="entry name" value="SENSOR PROTEIN CREC"/>
    <property type="match status" value="1"/>
</dbReference>
<keyword evidence="5 9" id="KW-0418">Kinase</keyword>
<dbReference type="GO" id="GO:0000155">
    <property type="term" value="F:phosphorelay sensor kinase activity"/>
    <property type="evidence" value="ECO:0007669"/>
    <property type="project" value="TreeGrafter"/>
</dbReference>
<sequence>MKSTPIGMNGLFGRTGGLAAADQLALLRVLGLLLQLGLTLLGSDAFGLTLQPEPLWWVFGLESAYLALTLWLRHPLYRQSAGIFIALLLDTLFWISWLWFSGGATNAFISLLLVPIALAAVTLPAWGSWSLAALSTLAYSLMILSLPEGHIRHHGMDMSSHFLGMWLNFVVSALVLTTSVALISRRLRRQDTELGWLRENQLRQEQLLALGTASAQMAHQLATPLASLRLLLDEAMEEGLDAEAQVQMGQALSRCEVTLNELRRATESIRERRRQAVTLAALGQNMRQQLMLLMPEVDFSFTLPAGLTEREIITDASLLPALLALVDNAAKASLNNTGEPKVEIGFDSLGDTRLEINIKDYGCGIEAHLLGELGLMPVASRTGMGVAVLLSHASLEKLGGELVLHNGPQGCEARISLPLLPVSAGKGDAA</sequence>
<dbReference type="Gene3D" id="3.30.565.10">
    <property type="entry name" value="Histidine kinase-like ATPase, C-terminal domain"/>
    <property type="match status" value="1"/>
</dbReference>
<evidence type="ECO:0000256" key="1">
    <source>
        <dbReference type="ARBA" id="ARBA00000085"/>
    </source>
</evidence>
<keyword evidence="4" id="KW-0547">Nucleotide-binding</keyword>
<evidence type="ECO:0000313" key="9">
    <source>
        <dbReference type="EMBL" id="SUI74161.1"/>
    </source>
</evidence>
<evidence type="ECO:0000256" key="7">
    <source>
        <dbReference type="SAM" id="Phobius"/>
    </source>
</evidence>
<feature type="transmembrane region" description="Helical" evidence="7">
    <location>
        <begin position="24"/>
        <end position="42"/>
    </location>
</feature>
<dbReference type="EMBL" id="UGYO01000001">
    <property type="protein sequence ID" value="SUI74161.1"/>
    <property type="molecule type" value="Genomic_DNA"/>
</dbReference>
<dbReference type="RefSeq" id="WP_374188809.1">
    <property type="nucleotide sequence ID" value="NZ_JADZHC010000081.1"/>
</dbReference>
<feature type="transmembrane region" description="Helical" evidence="7">
    <location>
        <begin position="81"/>
        <end position="100"/>
    </location>
</feature>
<keyword evidence="7" id="KW-1133">Transmembrane helix</keyword>
<keyword evidence="6" id="KW-0067">ATP-binding</keyword>
<feature type="transmembrane region" description="Helical" evidence="7">
    <location>
        <begin position="163"/>
        <end position="183"/>
    </location>
</feature>
<dbReference type="SUPFAM" id="SSF55874">
    <property type="entry name" value="ATPase domain of HSP90 chaperone/DNA topoisomerase II/histidine kinase"/>
    <property type="match status" value="1"/>
</dbReference>
<dbReference type="Proteomes" id="UP000254069">
    <property type="component" value="Unassembled WGS sequence"/>
</dbReference>
<dbReference type="AlphaFoldDB" id="A0A380A529"/>
<evidence type="ECO:0000313" key="10">
    <source>
        <dbReference type="Proteomes" id="UP000254069"/>
    </source>
</evidence>
<keyword evidence="7" id="KW-0472">Membrane</keyword>
<dbReference type="EC" id="2.7.13.3" evidence="2"/>
<dbReference type="InterPro" id="IPR036890">
    <property type="entry name" value="HATPase_C_sf"/>
</dbReference>
<evidence type="ECO:0000256" key="3">
    <source>
        <dbReference type="ARBA" id="ARBA00022679"/>
    </source>
</evidence>
<dbReference type="GO" id="GO:0005524">
    <property type="term" value="F:ATP binding"/>
    <property type="evidence" value="ECO:0007669"/>
    <property type="project" value="UniProtKB-KW"/>
</dbReference>
<dbReference type="SMART" id="SM00387">
    <property type="entry name" value="HATPase_c"/>
    <property type="match status" value="1"/>
</dbReference>
<keyword evidence="3 9" id="KW-0808">Transferase</keyword>
<gene>
    <name evidence="9" type="primary">regB</name>
    <name evidence="9" type="ORF">NCTC10738_02259</name>
</gene>
<dbReference type="InterPro" id="IPR005467">
    <property type="entry name" value="His_kinase_dom"/>
</dbReference>
<comment type="catalytic activity">
    <reaction evidence="1">
        <text>ATP + protein L-histidine = ADP + protein N-phospho-L-histidine.</text>
        <dbReference type="EC" id="2.7.13.3"/>
    </reaction>
</comment>
<dbReference type="InterPro" id="IPR003594">
    <property type="entry name" value="HATPase_dom"/>
</dbReference>
<evidence type="ECO:0000256" key="5">
    <source>
        <dbReference type="ARBA" id="ARBA00022777"/>
    </source>
</evidence>
<evidence type="ECO:0000256" key="4">
    <source>
        <dbReference type="ARBA" id="ARBA00022741"/>
    </source>
</evidence>
<keyword evidence="7" id="KW-0812">Transmembrane</keyword>
<dbReference type="Pfam" id="PF02518">
    <property type="entry name" value="HATPase_c"/>
    <property type="match status" value="1"/>
</dbReference>
<reference evidence="9 10" key="1">
    <citation type="submission" date="2018-06" db="EMBL/GenBank/DDBJ databases">
        <authorList>
            <consortium name="Pathogen Informatics"/>
            <person name="Doyle S."/>
        </authorList>
    </citation>
    <scope>NUCLEOTIDE SEQUENCE [LARGE SCALE GENOMIC DNA]</scope>
    <source>
        <strain evidence="9 10">NCTC10738</strain>
    </source>
</reference>
<keyword evidence="10" id="KW-1185">Reference proteome</keyword>
<evidence type="ECO:0000256" key="2">
    <source>
        <dbReference type="ARBA" id="ARBA00012438"/>
    </source>
</evidence>
<name>A0A380A529_9GAMM</name>
<proteinExistence type="predicted"/>
<evidence type="ECO:0000256" key="6">
    <source>
        <dbReference type="ARBA" id="ARBA00022840"/>
    </source>
</evidence>